<dbReference type="AlphaFoldDB" id="A0A1G6NHY3"/>
<evidence type="ECO:0000313" key="6">
    <source>
        <dbReference type="Proteomes" id="UP000198757"/>
    </source>
</evidence>
<protein>
    <submittedName>
        <fullName evidence="5">Regulatory protein, luxR family</fullName>
    </submittedName>
</protein>
<dbReference type="RefSeq" id="WP_090389427.1">
    <property type="nucleotide sequence ID" value="NZ_FMZO01000003.1"/>
</dbReference>
<keyword evidence="6" id="KW-1185">Reference proteome</keyword>
<dbReference type="EMBL" id="FMZO01000003">
    <property type="protein sequence ID" value="SDC66725.1"/>
    <property type="molecule type" value="Genomic_DNA"/>
</dbReference>
<evidence type="ECO:0000256" key="1">
    <source>
        <dbReference type="ARBA" id="ARBA00023015"/>
    </source>
</evidence>
<evidence type="ECO:0000259" key="4">
    <source>
        <dbReference type="PROSITE" id="PS50043"/>
    </source>
</evidence>
<dbReference type="PROSITE" id="PS00622">
    <property type="entry name" value="HTH_LUXR_1"/>
    <property type="match status" value="1"/>
</dbReference>
<feature type="domain" description="HTH luxR-type" evidence="4">
    <location>
        <begin position="187"/>
        <end position="252"/>
    </location>
</feature>
<sequence length="254" mass="29387">MKISVNDFFKPVKTDNTLSDSDYVVVARYIDLLNAVSRLSNASLYLVDYNARGFLYVSDNPLFLCGYTPEEVKELGYTFYLNQVPEQDLQLLLEINTAGFQFFEKLPLPERTQYIVSYDFHLKNRADHTQTLINHKLTPLEIRQNGEIWLALCMVSHSTNRTAGNILLQNRYNGHSLTYNRVSKKWKKMPGVMLSNREKEIIQLSFKGYSSDKIAENLFISKETVKFHKKNIFRKLNVTNITQAVSVASRDKII</sequence>
<keyword evidence="1" id="KW-0805">Transcription regulation</keyword>
<dbReference type="OrthoDB" id="1727128at2"/>
<dbReference type="PRINTS" id="PR00038">
    <property type="entry name" value="HTHLUXR"/>
</dbReference>
<evidence type="ECO:0000256" key="3">
    <source>
        <dbReference type="ARBA" id="ARBA00023163"/>
    </source>
</evidence>
<dbReference type="PANTHER" id="PTHR44688">
    <property type="entry name" value="DNA-BINDING TRANSCRIPTIONAL ACTIVATOR DEVR_DOSR"/>
    <property type="match status" value="1"/>
</dbReference>
<dbReference type="PANTHER" id="PTHR44688:SF16">
    <property type="entry name" value="DNA-BINDING TRANSCRIPTIONAL ACTIVATOR DEVR_DOSR"/>
    <property type="match status" value="1"/>
</dbReference>
<dbReference type="Pfam" id="PF00196">
    <property type="entry name" value="GerE"/>
    <property type="match status" value="1"/>
</dbReference>
<evidence type="ECO:0000256" key="2">
    <source>
        <dbReference type="ARBA" id="ARBA00023125"/>
    </source>
</evidence>
<dbReference type="Gene3D" id="1.10.10.10">
    <property type="entry name" value="Winged helix-like DNA-binding domain superfamily/Winged helix DNA-binding domain"/>
    <property type="match status" value="1"/>
</dbReference>
<keyword evidence="3" id="KW-0804">Transcription</keyword>
<dbReference type="GO" id="GO:0003677">
    <property type="term" value="F:DNA binding"/>
    <property type="evidence" value="ECO:0007669"/>
    <property type="project" value="UniProtKB-KW"/>
</dbReference>
<dbReference type="PROSITE" id="PS50043">
    <property type="entry name" value="HTH_LUXR_2"/>
    <property type="match status" value="1"/>
</dbReference>
<accession>A0A1G6NHY3</accession>
<dbReference type="InterPro" id="IPR016032">
    <property type="entry name" value="Sig_transdc_resp-reg_C-effctor"/>
</dbReference>
<dbReference type="Gene3D" id="3.30.450.20">
    <property type="entry name" value="PAS domain"/>
    <property type="match status" value="1"/>
</dbReference>
<keyword evidence="2" id="KW-0238">DNA-binding</keyword>
<evidence type="ECO:0000313" key="5">
    <source>
        <dbReference type="EMBL" id="SDC66725.1"/>
    </source>
</evidence>
<dbReference type="GO" id="GO:0006355">
    <property type="term" value="P:regulation of DNA-templated transcription"/>
    <property type="evidence" value="ECO:0007669"/>
    <property type="project" value="InterPro"/>
</dbReference>
<proteinExistence type="predicted"/>
<dbReference type="STRING" id="1285928.SAMN04487894_103261"/>
<dbReference type="InterPro" id="IPR036388">
    <property type="entry name" value="WH-like_DNA-bd_sf"/>
</dbReference>
<gene>
    <name evidence="5" type="ORF">SAMN04487894_103261</name>
</gene>
<dbReference type="InterPro" id="IPR000792">
    <property type="entry name" value="Tscrpt_reg_LuxR_C"/>
</dbReference>
<name>A0A1G6NHY3_NIADE</name>
<dbReference type="SUPFAM" id="SSF46894">
    <property type="entry name" value="C-terminal effector domain of the bipartite response regulators"/>
    <property type="match status" value="1"/>
</dbReference>
<organism evidence="5 6">
    <name type="scientific">Niabella drilacis (strain DSM 25811 / CCM 8410 / CCUG 62505 / LMG 26954 / E90)</name>
    <dbReference type="NCBI Taxonomy" id="1285928"/>
    <lineage>
        <taxon>Bacteria</taxon>
        <taxon>Pseudomonadati</taxon>
        <taxon>Bacteroidota</taxon>
        <taxon>Chitinophagia</taxon>
        <taxon>Chitinophagales</taxon>
        <taxon>Chitinophagaceae</taxon>
        <taxon>Niabella</taxon>
    </lineage>
</organism>
<reference evidence="6" key="1">
    <citation type="submission" date="2016-10" db="EMBL/GenBank/DDBJ databases">
        <authorList>
            <person name="Varghese N."/>
            <person name="Submissions S."/>
        </authorList>
    </citation>
    <scope>NUCLEOTIDE SEQUENCE [LARGE SCALE GENOMIC DNA]</scope>
    <source>
        <strain evidence="6">DSM 25811 / CCM 8410 / LMG 26954 / E90</strain>
    </source>
</reference>
<dbReference type="SMART" id="SM00421">
    <property type="entry name" value="HTH_LUXR"/>
    <property type="match status" value="1"/>
</dbReference>
<dbReference type="CDD" id="cd06170">
    <property type="entry name" value="LuxR_C_like"/>
    <property type="match status" value="1"/>
</dbReference>
<dbReference type="Proteomes" id="UP000198757">
    <property type="component" value="Unassembled WGS sequence"/>
</dbReference>